<dbReference type="HOGENOM" id="CLU_2051255_0_0_1"/>
<reference evidence="2 3" key="1">
    <citation type="journal article" date="2013" name="Nat. Commun.">
        <title>The evolution and pathogenic mechanisms of the rice sheath blight pathogen.</title>
        <authorList>
            <person name="Zheng A."/>
            <person name="Lin R."/>
            <person name="Xu L."/>
            <person name="Qin P."/>
            <person name="Tang C."/>
            <person name="Ai P."/>
            <person name="Zhang D."/>
            <person name="Liu Y."/>
            <person name="Sun Z."/>
            <person name="Feng H."/>
            <person name="Wang Y."/>
            <person name="Chen Y."/>
            <person name="Liang X."/>
            <person name="Fu R."/>
            <person name="Li Q."/>
            <person name="Zhang J."/>
            <person name="Yu X."/>
            <person name="Xie Z."/>
            <person name="Ding L."/>
            <person name="Guan P."/>
            <person name="Tang J."/>
            <person name="Liang Y."/>
            <person name="Wang S."/>
            <person name="Deng Q."/>
            <person name="Li S."/>
            <person name="Zhu J."/>
            <person name="Wang L."/>
            <person name="Liu H."/>
            <person name="Li P."/>
        </authorList>
    </citation>
    <scope>NUCLEOTIDE SEQUENCE [LARGE SCALE GENOMIC DNA]</scope>
    <source>
        <strain evidence="3">AG-1 IA</strain>
    </source>
</reference>
<comment type="caution">
    <text evidence="2">The sequence shown here is derived from an EMBL/GenBank/DDBJ whole genome shotgun (WGS) entry which is preliminary data.</text>
</comment>
<accession>L8X3N4</accession>
<dbReference type="EMBL" id="AFRT01000593">
    <property type="protein sequence ID" value="ELU43244.1"/>
    <property type="molecule type" value="Genomic_DNA"/>
</dbReference>
<evidence type="ECO:0000313" key="3">
    <source>
        <dbReference type="Proteomes" id="UP000011668"/>
    </source>
</evidence>
<feature type="region of interest" description="Disordered" evidence="1">
    <location>
        <begin position="1"/>
        <end position="30"/>
    </location>
</feature>
<keyword evidence="3" id="KW-1185">Reference proteome</keyword>
<name>L8X3N4_THACA</name>
<organism evidence="2 3">
    <name type="scientific">Thanatephorus cucumeris (strain AG1-IA)</name>
    <name type="common">Rice sheath blight fungus</name>
    <name type="synonym">Rhizoctonia solani</name>
    <dbReference type="NCBI Taxonomy" id="983506"/>
    <lineage>
        <taxon>Eukaryota</taxon>
        <taxon>Fungi</taxon>
        <taxon>Dikarya</taxon>
        <taxon>Basidiomycota</taxon>
        <taxon>Agaricomycotina</taxon>
        <taxon>Agaricomycetes</taxon>
        <taxon>Cantharellales</taxon>
        <taxon>Ceratobasidiaceae</taxon>
        <taxon>Rhizoctonia</taxon>
        <taxon>Rhizoctonia solani AG-1</taxon>
    </lineage>
</organism>
<evidence type="ECO:0000256" key="1">
    <source>
        <dbReference type="SAM" id="MobiDB-lite"/>
    </source>
</evidence>
<sequence>MSHALRMRSGGRDRMHRCGTGSHGLSLEPRQPHQGISHTLVVILINFSTRWSHGGTRCSTRASRAIGSRLRTMVVCTSCTRDRWRRKCIVIVPEGYLESRVLRSGLGYRGRTRGCTRSRS</sequence>
<proteinExistence type="predicted"/>
<dbReference type="AlphaFoldDB" id="L8X3N4"/>
<protein>
    <submittedName>
        <fullName evidence="2">Uncharacterized protein</fullName>
    </submittedName>
</protein>
<evidence type="ECO:0000313" key="2">
    <source>
        <dbReference type="EMBL" id="ELU43244.1"/>
    </source>
</evidence>
<gene>
    <name evidence="2" type="ORF">AG1IA_02727</name>
</gene>
<dbReference type="Proteomes" id="UP000011668">
    <property type="component" value="Unassembled WGS sequence"/>
</dbReference>